<organism evidence="2 3">
    <name type="scientific">Azohydromonas lata</name>
    <dbReference type="NCBI Taxonomy" id="45677"/>
    <lineage>
        <taxon>Bacteria</taxon>
        <taxon>Pseudomonadati</taxon>
        <taxon>Pseudomonadota</taxon>
        <taxon>Betaproteobacteria</taxon>
        <taxon>Burkholderiales</taxon>
        <taxon>Sphaerotilaceae</taxon>
        <taxon>Azohydromonas</taxon>
    </lineage>
</organism>
<dbReference type="InterPro" id="IPR029044">
    <property type="entry name" value="Nucleotide-diphossugar_trans"/>
</dbReference>
<dbReference type="EC" id="2.4.-.-" evidence="2"/>
<proteinExistence type="predicted"/>
<dbReference type="Pfam" id="PF00535">
    <property type="entry name" value="Glycos_transf_2"/>
    <property type="match status" value="1"/>
</dbReference>
<protein>
    <submittedName>
        <fullName evidence="2">Glycosyltransferase family 2 protein</fullName>
        <ecNumber evidence="2">2.4.-.-</ecNumber>
    </submittedName>
</protein>
<evidence type="ECO:0000313" key="3">
    <source>
        <dbReference type="Proteomes" id="UP001293718"/>
    </source>
</evidence>
<accession>A0ABU5INY5</accession>
<keyword evidence="2" id="KW-0328">Glycosyltransferase</keyword>
<dbReference type="PANTHER" id="PTHR43685:SF11">
    <property type="entry name" value="GLYCOSYLTRANSFERASE TAGX-RELATED"/>
    <property type="match status" value="1"/>
</dbReference>
<dbReference type="GO" id="GO:0016757">
    <property type="term" value="F:glycosyltransferase activity"/>
    <property type="evidence" value="ECO:0007669"/>
    <property type="project" value="UniProtKB-KW"/>
</dbReference>
<dbReference type="Gene3D" id="3.90.550.10">
    <property type="entry name" value="Spore Coat Polysaccharide Biosynthesis Protein SpsA, Chain A"/>
    <property type="match status" value="1"/>
</dbReference>
<dbReference type="InterPro" id="IPR050834">
    <property type="entry name" value="Glycosyltransf_2"/>
</dbReference>
<dbReference type="Proteomes" id="UP001293718">
    <property type="component" value="Unassembled WGS sequence"/>
</dbReference>
<comment type="caution">
    <text evidence="2">The sequence shown here is derived from an EMBL/GenBank/DDBJ whole genome shotgun (WGS) entry which is preliminary data.</text>
</comment>
<evidence type="ECO:0000259" key="1">
    <source>
        <dbReference type="Pfam" id="PF00535"/>
    </source>
</evidence>
<keyword evidence="2" id="KW-0808">Transferase</keyword>
<keyword evidence="3" id="KW-1185">Reference proteome</keyword>
<dbReference type="PANTHER" id="PTHR43685">
    <property type="entry name" value="GLYCOSYLTRANSFERASE"/>
    <property type="match status" value="1"/>
</dbReference>
<feature type="domain" description="Glycosyltransferase 2-like" evidence="1">
    <location>
        <begin position="9"/>
        <end position="168"/>
    </location>
</feature>
<evidence type="ECO:0000313" key="2">
    <source>
        <dbReference type="EMBL" id="MDZ5460612.1"/>
    </source>
</evidence>
<dbReference type="RefSeq" id="WP_322468018.1">
    <property type="nucleotide sequence ID" value="NZ_JAXOJX010000075.1"/>
</dbReference>
<gene>
    <name evidence="2" type="ORF">SM757_28935</name>
</gene>
<sequence length="266" mass="29901">MPSTPPFFSVLMPTHQRPALLRRALQSLREQACQDFEIVLVADDWDAATATAAAELLRPQDMFLKRSGQPGPAGSRNEALRLARGEWVVFLDDDDTFLPNHLLALQAQARQPDAQVLFTGYEVVTEDRTQPGAPTLSRQSMALGGLDVQALWVRNFIPNHTLAYRRALLQGLSFDEHLASLEDWDFLLSVCSRAMPRHWEGGGVVMHKDYVNPGLRRGNSESSSNHLVVLDFLHIYRRWPAPDAALRAQRQALLAQVGLNLPMEWF</sequence>
<reference evidence="2 3" key="1">
    <citation type="submission" date="2023-11" db="EMBL/GenBank/DDBJ databases">
        <title>Draft genome of Azohydromonas lata strain H1 (DSM1123), a polyhydroxyalkanoate producer.</title>
        <authorList>
            <person name="Traversa D."/>
            <person name="D'Addabbo P."/>
            <person name="Pazzani C."/>
            <person name="Manzari C."/>
            <person name="Chiara M."/>
            <person name="Scrascia M."/>
        </authorList>
    </citation>
    <scope>NUCLEOTIDE SEQUENCE [LARGE SCALE GENOMIC DNA]</scope>
    <source>
        <strain evidence="2 3">H1</strain>
    </source>
</reference>
<dbReference type="EMBL" id="JAXOJX010000075">
    <property type="protein sequence ID" value="MDZ5460612.1"/>
    <property type="molecule type" value="Genomic_DNA"/>
</dbReference>
<dbReference type="InterPro" id="IPR001173">
    <property type="entry name" value="Glyco_trans_2-like"/>
</dbReference>
<dbReference type="SUPFAM" id="SSF53448">
    <property type="entry name" value="Nucleotide-diphospho-sugar transferases"/>
    <property type="match status" value="1"/>
</dbReference>
<name>A0ABU5INY5_9BURK</name>